<evidence type="ECO:0000313" key="3">
    <source>
        <dbReference type="Proteomes" id="UP000267289"/>
    </source>
</evidence>
<dbReference type="AlphaFoldDB" id="A0A498Q3X0"/>
<proteinExistence type="predicted"/>
<feature type="domain" description="Group II intron maturase-specific" evidence="1">
    <location>
        <begin position="14"/>
        <end position="92"/>
    </location>
</feature>
<dbReference type="EMBL" id="UPHQ01000136">
    <property type="protein sequence ID" value="VBA40011.1"/>
    <property type="molecule type" value="Genomic_DNA"/>
</dbReference>
<organism evidence="2 3">
    <name type="scientific">Mycobacterium innocens</name>
    <dbReference type="NCBI Taxonomy" id="2341083"/>
    <lineage>
        <taxon>Bacteria</taxon>
        <taxon>Bacillati</taxon>
        <taxon>Actinomycetota</taxon>
        <taxon>Actinomycetes</taxon>
        <taxon>Mycobacteriales</taxon>
        <taxon>Mycobacteriaceae</taxon>
        <taxon>Mycobacterium</taxon>
    </lineage>
</organism>
<evidence type="ECO:0000259" key="1">
    <source>
        <dbReference type="Pfam" id="PF08388"/>
    </source>
</evidence>
<gene>
    <name evidence="2" type="ORF">LAUMK13_02867</name>
</gene>
<dbReference type="InterPro" id="IPR013597">
    <property type="entry name" value="Mat_intron_G2"/>
</dbReference>
<protein>
    <recommendedName>
        <fullName evidence="1">Group II intron maturase-specific domain-containing protein</fullName>
    </recommendedName>
</protein>
<reference evidence="2 3" key="1">
    <citation type="submission" date="2018-09" db="EMBL/GenBank/DDBJ databases">
        <authorList>
            <person name="Tagini F."/>
        </authorList>
    </citation>
    <scope>NUCLEOTIDE SEQUENCE [LARGE SCALE GENOMIC DNA]</scope>
    <source>
        <strain evidence="2 3">MK13</strain>
    </source>
</reference>
<keyword evidence="3" id="KW-1185">Reference proteome</keyword>
<name>A0A498Q3X0_9MYCO</name>
<evidence type="ECO:0000313" key="2">
    <source>
        <dbReference type="EMBL" id="VBA40011.1"/>
    </source>
</evidence>
<dbReference type="RefSeq" id="WP_063469561.1">
    <property type="nucleotide sequence ID" value="NZ_UPHQ01000136.1"/>
</dbReference>
<accession>A0A498Q3X0</accession>
<dbReference type="Proteomes" id="UP000267289">
    <property type="component" value="Unassembled WGS sequence"/>
</dbReference>
<dbReference type="Pfam" id="PF08388">
    <property type="entry name" value="GIIM"/>
    <property type="match status" value="1"/>
</dbReference>
<sequence>MFLAFLPAASADAVKRMGAVIRTWRLHLRTTTDLAELAWWINPVVRGWMNYYGYFYRTELFPLLRRINTYLVRWARRRFKRLRSFKRAHRWWKDLVQRPPALFAHWAWMTEF</sequence>